<dbReference type="PANTHER" id="PTHR34145">
    <property type="entry name" value="OS02G0105600 PROTEIN"/>
    <property type="match status" value="1"/>
</dbReference>
<dbReference type="Pfam" id="PF00646">
    <property type="entry name" value="F-box"/>
    <property type="match status" value="1"/>
</dbReference>
<dbReference type="InterPro" id="IPR032675">
    <property type="entry name" value="LRR_dom_sf"/>
</dbReference>
<dbReference type="AlphaFoldDB" id="A0A9N7N2U2"/>
<proteinExistence type="predicted"/>
<protein>
    <submittedName>
        <fullName evidence="3">F-box protein</fullName>
    </submittedName>
</protein>
<dbReference type="InterPro" id="IPR053772">
    <property type="entry name" value="At1g61320/At1g61330-like"/>
</dbReference>
<comment type="caution">
    <text evidence="3">The sequence shown here is derived from an EMBL/GenBank/DDBJ whole genome shotgun (WGS) entry which is preliminary data.</text>
</comment>
<keyword evidence="4" id="KW-1185">Reference proteome</keyword>
<dbReference type="CDD" id="cd22160">
    <property type="entry name" value="F-box_AtFBL13-like"/>
    <property type="match status" value="1"/>
</dbReference>
<dbReference type="EMBL" id="CACSLK010017620">
    <property type="protein sequence ID" value="CAA0818788.1"/>
    <property type="molecule type" value="Genomic_DNA"/>
</dbReference>
<dbReference type="PROSITE" id="PS50007">
    <property type="entry name" value="PIPLC_X_DOMAIN"/>
    <property type="match status" value="1"/>
</dbReference>
<dbReference type="Pfam" id="PF23622">
    <property type="entry name" value="LRR_At1g61320_AtMIF1"/>
    <property type="match status" value="1"/>
</dbReference>
<dbReference type="Gene3D" id="3.80.10.10">
    <property type="entry name" value="Ribonuclease Inhibitor"/>
    <property type="match status" value="1"/>
</dbReference>
<evidence type="ECO:0000259" key="2">
    <source>
        <dbReference type="Pfam" id="PF23622"/>
    </source>
</evidence>
<reference evidence="3" key="1">
    <citation type="submission" date="2019-12" db="EMBL/GenBank/DDBJ databases">
        <authorList>
            <person name="Scholes J."/>
        </authorList>
    </citation>
    <scope>NUCLEOTIDE SEQUENCE</scope>
</reference>
<organism evidence="3 4">
    <name type="scientific">Striga hermonthica</name>
    <name type="common">Purple witchweed</name>
    <name type="synonym">Buchnera hermonthica</name>
    <dbReference type="NCBI Taxonomy" id="68872"/>
    <lineage>
        <taxon>Eukaryota</taxon>
        <taxon>Viridiplantae</taxon>
        <taxon>Streptophyta</taxon>
        <taxon>Embryophyta</taxon>
        <taxon>Tracheophyta</taxon>
        <taxon>Spermatophyta</taxon>
        <taxon>Magnoliopsida</taxon>
        <taxon>eudicotyledons</taxon>
        <taxon>Gunneridae</taxon>
        <taxon>Pentapetalae</taxon>
        <taxon>asterids</taxon>
        <taxon>lamiids</taxon>
        <taxon>Lamiales</taxon>
        <taxon>Orobanchaceae</taxon>
        <taxon>Buchnereae</taxon>
        <taxon>Striga</taxon>
    </lineage>
</organism>
<feature type="domain" description="At1g61320/AtMIF1 LRR" evidence="2">
    <location>
        <begin position="138"/>
        <end position="373"/>
    </location>
</feature>
<accession>A0A9N7N2U2</accession>
<name>A0A9N7N2U2_STRHE</name>
<evidence type="ECO:0000259" key="1">
    <source>
        <dbReference type="Pfam" id="PF00646"/>
    </source>
</evidence>
<evidence type="ECO:0000313" key="4">
    <source>
        <dbReference type="Proteomes" id="UP001153555"/>
    </source>
</evidence>
<dbReference type="SUPFAM" id="SSF52047">
    <property type="entry name" value="RNI-like"/>
    <property type="match status" value="1"/>
</dbReference>
<dbReference type="OrthoDB" id="1919832at2759"/>
<dbReference type="InterPro" id="IPR001810">
    <property type="entry name" value="F-box_dom"/>
</dbReference>
<gene>
    <name evidence="3" type="ORF">SHERM_17679</name>
</gene>
<dbReference type="PANTHER" id="PTHR34145:SF68">
    <property type="entry name" value="FBD DOMAIN-CONTAINING PROTEIN"/>
    <property type="match status" value="1"/>
</dbReference>
<feature type="domain" description="F-box" evidence="1">
    <location>
        <begin position="71"/>
        <end position="105"/>
    </location>
</feature>
<dbReference type="SUPFAM" id="SSF81383">
    <property type="entry name" value="F-box domain"/>
    <property type="match status" value="1"/>
</dbReference>
<evidence type="ECO:0000313" key="3">
    <source>
        <dbReference type="EMBL" id="CAA0818788.1"/>
    </source>
</evidence>
<dbReference type="Proteomes" id="UP001153555">
    <property type="component" value="Unassembled WGS sequence"/>
</dbReference>
<dbReference type="InterPro" id="IPR055357">
    <property type="entry name" value="LRR_At1g61320_AtMIF1"/>
</dbReference>
<dbReference type="InterPro" id="IPR053781">
    <property type="entry name" value="F-box_AtFBL13-like"/>
</dbReference>
<sequence length="483" mass="55732">MDQFPPFTSNLSFISRPNITGFVAAPRSAFGQSKLQTLLLAFMAGRRVVNLDSKFGPNKCVERYHGDDLVSRLPDDILLVILYSLPLKEAERTSVLSSRWRNLWSYTSYLNFDNHRSMEKIIQDPDFRYVEREKYVSEAIEFLLRYCPLLEHLVVHCSEILSSLEVCGPSLALKHLKIRHCSYLKSLRISAPILTTLILDKIEGLLLEGVPMLRDVYVTFGDAWPDSMFVQRLVPTLLCCLSQLEILTLNILLKKEILPTLNFPVMPKLRKLVFMKVLYGVDFSLLDLARLIKASPNLEEFELKQTWFEPERSNREIQKGVKHFPLHQHLNVFRFLGYYGCPSDVELVNYLLENCVALKEIIVYAQDPHRRAYEAVDPEELKLADKAKIYAKQQLEPLHGQLVEGLRQRALQTQAPDLNLSNSVPRTVHMVPAGRATRVVILRPFRRVWLNRRGPSRFYDGEGKEKKGDGDFYMGFSRHSRIL</sequence>
<dbReference type="InterPro" id="IPR036047">
    <property type="entry name" value="F-box-like_dom_sf"/>
</dbReference>